<keyword evidence="2" id="KW-0472">Membrane</keyword>
<feature type="domain" description="SPOR" evidence="3">
    <location>
        <begin position="137"/>
        <end position="215"/>
    </location>
</feature>
<dbReference type="GO" id="GO:0042834">
    <property type="term" value="F:peptidoglycan binding"/>
    <property type="evidence" value="ECO:0007669"/>
    <property type="project" value="InterPro"/>
</dbReference>
<gene>
    <name evidence="4" type="ORF">ADICEAN_01983</name>
</gene>
<evidence type="ECO:0000256" key="2">
    <source>
        <dbReference type="SAM" id="Phobius"/>
    </source>
</evidence>
<dbReference type="SUPFAM" id="SSF110997">
    <property type="entry name" value="Sporulation related repeat"/>
    <property type="match status" value="1"/>
</dbReference>
<protein>
    <recommendedName>
        <fullName evidence="3">SPOR domain-containing protein</fullName>
    </recommendedName>
</protein>
<dbReference type="PROSITE" id="PS51724">
    <property type="entry name" value="SPOR"/>
    <property type="match status" value="1"/>
</dbReference>
<dbReference type="RefSeq" id="WP_009195379.1">
    <property type="nucleotide sequence ID" value="NZ_AODQ01000042.1"/>
</dbReference>
<organism evidence="4 5">
    <name type="scientific">Cesiribacter andamanensis AMV16</name>
    <dbReference type="NCBI Taxonomy" id="1279009"/>
    <lineage>
        <taxon>Bacteria</taxon>
        <taxon>Pseudomonadati</taxon>
        <taxon>Bacteroidota</taxon>
        <taxon>Cytophagia</taxon>
        <taxon>Cytophagales</taxon>
        <taxon>Cesiribacteraceae</taxon>
        <taxon>Cesiribacter</taxon>
    </lineage>
</organism>
<sequence length="215" mass="24219">MIDQEKLDNQEETITFSTQQDDEYGLPEAEFSPIGTEPVHAEPEEPVQPIRSKVSEQPKQSRSTWPVWVGVFVLLGLAGFFLYFFVYDQQEAPVTPPVVQTVTPQPEPEPIIEEPAPVVEEEWTPAQPAVGQITTISGRTGRYYVIVGSFIDSDMAADYAVKLSKQGHNVTIIEPVGDRKFYRLGVKEGDTFSQLSEELDTYKSTFGQDIWVVRY</sequence>
<keyword evidence="2" id="KW-0812">Transmembrane</keyword>
<keyword evidence="5" id="KW-1185">Reference proteome</keyword>
<feature type="transmembrane region" description="Helical" evidence="2">
    <location>
        <begin position="65"/>
        <end position="86"/>
    </location>
</feature>
<dbReference type="EMBL" id="AODQ01000042">
    <property type="protein sequence ID" value="EMR02889.1"/>
    <property type="molecule type" value="Genomic_DNA"/>
</dbReference>
<accession>M7NWR1</accession>
<keyword evidence="2" id="KW-1133">Transmembrane helix</keyword>
<dbReference type="eggNOG" id="COG3087">
    <property type="taxonomic scope" value="Bacteria"/>
</dbReference>
<comment type="caution">
    <text evidence="4">The sequence shown here is derived from an EMBL/GenBank/DDBJ whole genome shotgun (WGS) entry which is preliminary data.</text>
</comment>
<dbReference type="InterPro" id="IPR036680">
    <property type="entry name" value="SPOR-like_sf"/>
</dbReference>
<dbReference type="STRING" id="1279009.ADICEAN_01983"/>
<evidence type="ECO:0000259" key="3">
    <source>
        <dbReference type="PROSITE" id="PS51724"/>
    </source>
</evidence>
<dbReference type="InterPro" id="IPR007730">
    <property type="entry name" value="SPOR-like_dom"/>
</dbReference>
<evidence type="ECO:0000256" key="1">
    <source>
        <dbReference type="SAM" id="MobiDB-lite"/>
    </source>
</evidence>
<proteinExistence type="predicted"/>
<dbReference type="OrthoDB" id="982063at2"/>
<dbReference type="Proteomes" id="UP000011910">
    <property type="component" value="Unassembled WGS sequence"/>
</dbReference>
<feature type="region of interest" description="Disordered" evidence="1">
    <location>
        <begin position="1"/>
        <end position="56"/>
    </location>
</feature>
<name>M7NWR1_9BACT</name>
<evidence type="ECO:0000313" key="5">
    <source>
        <dbReference type="Proteomes" id="UP000011910"/>
    </source>
</evidence>
<evidence type="ECO:0000313" key="4">
    <source>
        <dbReference type="EMBL" id="EMR02889.1"/>
    </source>
</evidence>
<dbReference type="AlphaFoldDB" id="M7NWR1"/>
<reference evidence="4 5" key="1">
    <citation type="journal article" date="2013" name="Genome Announc.">
        <title>Draft Genome Sequence of Cesiribacter andamanensis Strain AMV16T, Isolated from a Soil Sample from a Mud Volcano in the Andaman Islands, India.</title>
        <authorList>
            <person name="Shivaji S."/>
            <person name="Ara S."/>
            <person name="Begum Z."/>
            <person name="Srinivas T.N."/>
            <person name="Singh A."/>
            <person name="Kumar Pinnaka A."/>
        </authorList>
    </citation>
    <scope>NUCLEOTIDE SEQUENCE [LARGE SCALE GENOMIC DNA]</scope>
    <source>
        <strain evidence="4 5">AMV16</strain>
    </source>
</reference>